<accession>A0A5M9NX55</accession>
<dbReference type="OrthoDB" id="6810874at2"/>
<dbReference type="InterPro" id="IPR000290">
    <property type="entry name" value="Colicin_pyocin"/>
</dbReference>
<dbReference type="CDD" id="cd16363">
    <property type="entry name" value="Col_Im_like"/>
    <property type="match status" value="1"/>
</dbReference>
<gene>
    <name evidence="4" type="ORF">F4W18_13850</name>
</gene>
<dbReference type="GO" id="GO:0015643">
    <property type="term" value="F:toxic substance binding"/>
    <property type="evidence" value="ECO:0007669"/>
    <property type="project" value="InterPro"/>
</dbReference>
<organism evidence="4 5">
    <name type="scientific">Vibrio gigantis</name>
    <dbReference type="NCBI Taxonomy" id="296199"/>
    <lineage>
        <taxon>Bacteria</taxon>
        <taxon>Pseudomonadati</taxon>
        <taxon>Pseudomonadota</taxon>
        <taxon>Gammaproteobacteria</taxon>
        <taxon>Vibrionales</taxon>
        <taxon>Vibrionaceae</taxon>
        <taxon>Vibrio</taxon>
    </lineage>
</organism>
<comment type="similarity">
    <text evidence="1">Belongs to the colicins ColE2/ColE8/ColE9 and pyocins S1/S2 family.</text>
</comment>
<reference evidence="4 5" key="1">
    <citation type="submission" date="2019-09" db="EMBL/GenBank/DDBJ databases">
        <title>Draft genome sequence of various Type strains from the CCUG.</title>
        <authorList>
            <person name="Pineiro-Iglesias B."/>
            <person name="Tunovic T."/>
            <person name="Unosson C."/>
            <person name="Inganas E."/>
            <person name="Ohlen M."/>
            <person name="Cardew S."/>
            <person name="Jensie-Markopoulos S."/>
            <person name="Salva-Serra F."/>
            <person name="Jaen-Luchoro D."/>
            <person name="Karlsson R."/>
            <person name="Svensson-Stadler L."/>
            <person name="Chun J."/>
            <person name="Moore E."/>
        </authorList>
    </citation>
    <scope>NUCLEOTIDE SEQUENCE [LARGE SCALE GENOMIC DNA]</scope>
    <source>
        <strain evidence="4 5">CCUG 56969T</strain>
    </source>
</reference>
<evidence type="ECO:0000256" key="3">
    <source>
        <dbReference type="SAM" id="MobiDB-lite"/>
    </source>
</evidence>
<dbReference type="Pfam" id="PF01320">
    <property type="entry name" value="Colicin_Pyocin"/>
    <property type="match status" value="1"/>
</dbReference>
<dbReference type="Proteomes" id="UP000322521">
    <property type="component" value="Unassembled WGS sequence"/>
</dbReference>
<keyword evidence="5" id="KW-1185">Reference proteome</keyword>
<protein>
    <submittedName>
        <fullName evidence="4">Bacteriocin immunity protein</fullName>
    </submittedName>
</protein>
<dbReference type="EMBL" id="VXJS01000007">
    <property type="protein sequence ID" value="KAA8675697.1"/>
    <property type="molecule type" value="Genomic_DNA"/>
</dbReference>
<dbReference type="InterPro" id="IPR035900">
    <property type="entry name" value="Colicin_E_sf"/>
</dbReference>
<dbReference type="SUPFAM" id="SSF47345">
    <property type="entry name" value="Colicin E immunity proteins"/>
    <property type="match status" value="1"/>
</dbReference>
<dbReference type="RefSeq" id="WP_086714909.1">
    <property type="nucleotide sequence ID" value="NZ_AP025494.1"/>
</dbReference>
<dbReference type="AlphaFoldDB" id="A0A5M9NX55"/>
<evidence type="ECO:0000256" key="2">
    <source>
        <dbReference type="ARBA" id="ARBA00023025"/>
    </source>
</evidence>
<feature type="region of interest" description="Disordered" evidence="3">
    <location>
        <begin position="1"/>
        <end position="22"/>
    </location>
</feature>
<evidence type="ECO:0000256" key="1">
    <source>
        <dbReference type="ARBA" id="ARBA00009346"/>
    </source>
</evidence>
<proteinExistence type="inferred from homology"/>
<dbReference type="GO" id="GO:0030153">
    <property type="term" value="P:bacteriocin immunity"/>
    <property type="evidence" value="ECO:0007669"/>
    <property type="project" value="UniProtKB-KW"/>
</dbReference>
<evidence type="ECO:0000313" key="5">
    <source>
        <dbReference type="Proteomes" id="UP000322521"/>
    </source>
</evidence>
<sequence length="40" mass="4375">MSTQHPDGSDLIYYPENPENGKPASIVRVVKEWCLSQGGA</sequence>
<comment type="caution">
    <text evidence="4">The sequence shown here is derived from an EMBL/GenBank/DDBJ whole genome shotgun (WGS) entry which is preliminary data.</text>
</comment>
<dbReference type="Gene3D" id="1.10.1200.20">
    <property type="entry name" value="Colicin E immunity protein"/>
    <property type="match status" value="1"/>
</dbReference>
<keyword evidence="2" id="KW-0079">Bacteriocin immunity</keyword>
<evidence type="ECO:0000313" key="4">
    <source>
        <dbReference type="EMBL" id="KAA8675697.1"/>
    </source>
</evidence>
<name>A0A5M9NX55_9VIBR</name>